<name>A0A5B1CMJ5_9BACT</name>
<dbReference type="FunFam" id="3.10.105.10:FF:000001">
    <property type="entry name" value="Oligopeptide ABC transporter, oligopeptide-binding protein"/>
    <property type="match status" value="1"/>
</dbReference>
<reference evidence="2 3" key="1">
    <citation type="submission" date="2019-08" db="EMBL/GenBank/DDBJ databases">
        <title>Deep-cultivation of Planctomycetes and their phenomic and genomic characterization uncovers novel biology.</title>
        <authorList>
            <person name="Wiegand S."/>
            <person name="Jogler M."/>
            <person name="Boedeker C."/>
            <person name="Pinto D."/>
            <person name="Vollmers J."/>
            <person name="Rivas-Marin E."/>
            <person name="Kohn T."/>
            <person name="Peeters S.H."/>
            <person name="Heuer A."/>
            <person name="Rast P."/>
            <person name="Oberbeckmann S."/>
            <person name="Bunk B."/>
            <person name="Jeske O."/>
            <person name="Meyerdierks A."/>
            <person name="Storesund J.E."/>
            <person name="Kallscheuer N."/>
            <person name="Luecker S."/>
            <person name="Lage O.M."/>
            <person name="Pohl T."/>
            <person name="Merkel B.J."/>
            <person name="Hornburger P."/>
            <person name="Mueller R.-W."/>
            <person name="Bruemmer F."/>
            <person name="Labrenz M."/>
            <person name="Spormann A.M."/>
            <person name="Op Den Camp H."/>
            <person name="Overmann J."/>
            <person name="Amann R."/>
            <person name="Jetten M.S.M."/>
            <person name="Mascher T."/>
            <person name="Medema M.H."/>
            <person name="Devos D.P."/>
            <person name="Kaster A.-K."/>
            <person name="Ovreas L."/>
            <person name="Rohde M."/>
            <person name="Galperin M.Y."/>
            <person name="Jogler C."/>
        </authorList>
    </citation>
    <scope>NUCLEOTIDE SEQUENCE [LARGE SCALE GENOMIC DNA]</scope>
    <source>
        <strain evidence="2 3">LF1</strain>
    </source>
</reference>
<dbReference type="PROSITE" id="PS51318">
    <property type="entry name" value="TAT"/>
    <property type="match status" value="1"/>
</dbReference>
<dbReference type="AlphaFoldDB" id="A0A5B1CMJ5"/>
<dbReference type="Gene3D" id="3.10.105.10">
    <property type="entry name" value="Dipeptide-binding Protein, Domain 3"/>
    <property type="match status" value="1"/>
</dbReference>
<dbReference type="InterPro" id="IPR006311">
    <property type="entry name" value="TAT_signal"/>
</dbReference>
<dbReference type="PANTHER" id="PTHR30290">
    <property type="entry name" value="PERIPLASMIC BINDING COMPONENT OF ABC TRANSPORTER"/>
    <property type="match status" value="1"/>
</dbReference>
<proteinExistence type="predicted"/>
<evidence type="ECO:0000259" key="1">
    <source>
        <dbReference type="Pfam" id="PF00496"/>
    </source>
</evidence>
<dbReference type="Proteomes" id="UP000322699">
    <property type="component" value="Unassembled WGS sequence"/>
</dbReference>
<dbReference type="GO" id="GO:0030288">
    <property type="term" value="C:outer membrane-bounded periplasmic space"/>
    <property type="evidence" value="ECO:0007669"/>
    <property type="project" value="UniProtKB-ARBA"/>
</dbReference>
<accession>A0A5B1CMJ5</accession>
<evidence type="ECO:0000313" key="3">
    <source>
        <dbReference type="Proteomes" id="UP000322699"/>
    </source>
</evidence>
<dbReference type="EMBL" id="VRLW01000001">
    <property type="protein sequence ID" value="KAA1260770.1"/>
    <property type="molecule type" value="Genomic_DNA"/>
</dbReference>
<organism evidence="2 3">
    <name type="scientific">Rubripirellula obstinata</name>
    <dbReference type="NCBI Taxonomy" id="406547"/>
    <lineage>
        <taxon>Bacteria</taxon>
        <taxon>Pseudomonadati</taxon>
        <taxon>Planctomycetota</taxon>
        <taxon>Planctomycetia</taxon>
        <taxon>Pirellulales</taxon>
        <taxon>Pirellulaceae</taxon>
        <taxon>Rubripirellula</taxon>
    </lineage>
</organism>
<feature type="domain" description="Solute-binding protein family 5" evidence="1">
    <location>
        <begin position="269"/>
        <end position="577"/>
    </location>
</feature>
<protein>
    <submittedName>
        <fullName evidence="2">Oligopeptide-binding protein OppA</fullName>
    </submittedName>
</protein>
<dbReference type="PIRSF" id="PIRSF002741">
    <property type="entry name" value="MppA"/>
    <property type="match status" value="1"/>
</dbReference>
<dbReference type="SUPFAM" id="SSF53850">
    <property type="entry name" value="Periplasmic binding protein-like II"/>
    <property type="match status" value="2"/>
</dbReference>
<dbReference type="OrthoDB" id="9801912at2"/>
<dbReference type="InterPro" id="IPR030678">
    <property type="entry name" value="Peptide/Ni-bd"/>
</dbReference>
<gene>
    <name evidence="2" type="primary">oppA</name>
    <name evidence="2" type="ORF">LF1_33110</name>
</gene>
<dbReference type="GO" id="GO:0043190">
    <property type="term" value="C:ATP-binding cassette (ABC) transporter complex"/>
    <property type="evidence" value="ECO:0007669"/>
    <property type="project" value="InterPro"/>
</dbReference>
<dbReference type="InterPro" id="IPR000914">
    <property type="entry name" value="SBP_5_dom"/>
</dbReference>
<feature type="domain" description="Solute-binding protein family 5" evidence="1">
    <location>
        <begin position="88"/>
        <end position="160"/>
    </location>
</feature>
<sequence>MPPEVRRAFLMLAGIVAVAMVVWAARFQPLPPADFTFQNGTDPKTLDPHRATGQPESRIIFNVFAGLLQALPDGPPDAETGVQPMSAQPSIAKSFTVSEDGKTYTFDLRDDAVWSDGVPITSEDFRWSWTRMLHPETLCQYSFQLYQLPHAEAYNTGVVKVGDRVEAELWDRPDDVPGGDSSTQNFPRGTIRYGTLVEIRKPDEPTYPDTMSNDAREKAEAAWKEDWVYVIDVCDVAEDGSVDWDDVSGQETFCINAATSPVADEETQATHGVLVAFDKLEAIETPDPQTLIVRLKTPVPYFPDLLAYYPTFLVPKHCIEEFGAPLWTKDDQIVCNGPYKIEKRLLRDRIRLRKNEKYFDADQVSIETIDAISTESGNTALNMYETGQLEWVYDPPSLLLDELRTRDDFHPAPMLSVYFYRINVKRPPMDDVRVRRAVAMAIDRDQVVNQITKAGQIPAYRLVPPGMAGYQSPEGFKPDIEEARRLLAEAGYPGGRGFPKLTLLYNTQQMHRAIAEVLQQQLLNSLNIKIELQNMEWGSYLDKVDQINYDIARAGWIADFADPTTFLDLWVTDGAQNSTGWSNKRFDELLQEAAVAGDQPEKRMQLLAEAEQIWIDEMPVIPMYFYVSKNLIKSNVEGFFPTPQDRHPLHLLRLKEDKE</sequence>
<comment type="caution">
    <text evidence="2">The sequence shown here is derived from an EMBL/GenBank/DDBJ whole genome shotgun (WGS) entry which is preliminary data.</text>
</comment>
<dbReference type="Gene3D" id="3.40.190.10">
    <property type="entry name" value="Periplasmic binding protein-like II"/>
    <property type="match status" value="2"/>
</dbReference>
<dbReference type="InterPro" id="IPR039424">
    <property type="entry name" value="SBP_5"/>
</dbReference>
<dbReference type="Pfam" id="PF00496">
    <property type="entry name" value="SBP_bac_5"/>
    <property type="match status" value="2"/>
</dbReference>
<dbReference type="RefSeq" id="WP_068258465.1">
    <property type="nucleotide sequence ID" value="NZ_LWSK01000005.1"/>
</dbReference>
<evidence type="ECO:0000313" key="2">
    <source>
        <dbReference type="EMBL" id="KAA1260770.1"/>
    </source>
</evidence>
<dbReference type="GO" id="GO:0015833">
    <property type="term" value="P:peptide transport"/>
    <property type="evidence" value="ECO:0007669"/>
    <property type="project" value="TreeGrafter"/>
</dbReference>
<dbReference type="CDD" id="cd08504">
    <property type="entry name" value="PBP2_OppA"/>
    <property type="match status" value="1"/>
</dbReference>
<dbReference type="PANTHER" id="PTHR30290:SF83">
    <property type="entry name" value="ABC TRANSPORTER SUBSTRATE-BINDING PROTEIN"/>
    <property type="match status" value="1"/>
</dbReference>
<keyword evidence="3" id="KW-1185">Reference proteome</keyword>
<dbReference type="GO" id="GO:1904680">
    <property type="term" value="F:peptide transmembrane transporter activity"/>
    <property type="evidence" value="ECO:0007669"/>
    <property type="project" value="TreeGrafter"/>
</dbReference>